<reference evidence="2 3" key="1">
    <citation type="journal article" date="2019" name="Int. J. Syst. Evol. Microbiol.">
        <title>The Global Catalogue of Microorganisms (GCM) 10K type strain sequencing project: providing services to taxonomists for standard genome sequencing and annotation.</title>
        <authorList>
            <consortium name="The Broad Institute Genomics Platform"/>
            <consortium name="The Broad Institute Genome Sequencing Center for Infectious Disease"/>
            <person name="Wu L."/>
            <person name="Ma J."/>
        </authorList>
    </citation>
    <scope>NUCLEOTIDE SEQUENCE [LARGE SCALE GENOMIC DNA]</scope>
    <source>
        <strain evidence="2 3">JCM 14303</strain>
    </source>
</reference>
<dbReference type="InterPro" id="IPR052742">
    <property type="entry name" value="Mito_N-acetyltransferase"/>
</dbReference>
<dbReference type="PANTHER" id="PTHR43138">
    <property type="entry name" value="ACETYLTRANSFERASE, GNAT FAMILY"/>
    <property type="match status" value="1"/>
</dbReference>
<evidence type="ECO:0000313" key="2">
    <source>
        <dbReference type="EMBL" id="GAA1541153.1"/>
    </source>
</evidence>
<dbReference type="InterPro" id="IPR016181">
    <property type="entry name" value="Acyl_CoA_acyltransferase"/>
</dbReference>
<proteinExistence type="predicted"/>
<name>A0ABN2BHG2_9ACTN</name>
<organism evidence="2 3">
    <name type="scientific">Kribbella lupini</name>
    <dbReference type="NCBI Taxonomy" id="291602"/>
    <lineage>
        <taxon>Bacteria</taxon>
        <taxon>Bacillati</taxon>
        <taxon>Actinomycetota</taxon>
        <taxon>Actinomycetes</taxon>
        <taxon>Propionibacteriales</taxon>
        <taxon>Kribbellaceae</taxon>
        <taxon>Kribbella</taxon>
    </lineage>
</organism>
<keyword evidence="3" id="KW-1185">Reference proteome</keyword>
<dbReference type="Proteomes" id="UP001500363">
    <property type="component" value="Unassembled WGS sequence"/>
</dbReference>
<dbReference type="CDD" id="cd04301">
    <property type="entry name" value="NAT_SF"/>
    <property type="match status" value="1"/>
</dbReference>
<dbReference type="InterPro" id="IPR000182">
    <property type="entry name" value="GNAT_dom"/>
</dbReference>
<sequence length="186" mass="20304">MRSDQAEHEPPTEIERTTMTVEIRDARAEDWPAILPFFREIVDAGETYAYDPTLTDDQARDLWMSPSSATKSRTTVAVDADGTVLGSANMYPNRPGPGAHVASASFMVADAARGKGVGRALCQDVITWSTTEGFRAIQFNAVVETNTAAVHLWQSLGFTIIGTVPEAFHHPTHGYVGLHVMHRPLP</sequence>
<accession>A0ABN2BHG2</accession>
<evidence type="ECO:0000313" key="3">
    <source>
        <dbReference type="Proteomes" id="UP001500363"/>
    </source>
</evidence>
<dbReference type="SUPFAM" id="SSF55729">
    <property type="entry name" value="Acyl-CoA N-acyltransferases (Nat)"/>
    <property type="match status" value="1"/>
</dbReference>
<comment type="caution">
    <text evidence="2">The sequence shown here is derived from an EMBL/GenBank/DDBJ whole genome shotgun (WGS) entry which is preliminary data.</text>
</comment>
<protein>
    <submittedName>
        <fullName evidence="2">GNAT family N-acetyltransferase</fullName>
    </submittedName>
</protein>
<dbReference type="Gene3D" id="3.40.630.30">
    <property type="match status" value="1"/>
</dbReference>
<dbReference type="PROSITE" id="PS51186">
    <property type="entry name" value="GNAT"/>
    <property type="match status" value="1"/>
</dbReference>
<dbReference type="EMBL" id="BAAANC010000002">
    <property type="protein sequence ID" value="GAA1541153.1"/>
    <property type="molecule type" value="Genomic_DNA"/>
</dbReference>
<gene>
    <name evidence="2" type="ORF">GCM10009741_50090</name>
</gene>
<feature type="domain" description="N-acetyltransferase" evidence="1">
    <location>
        <begin position="21"/>
        <end position="186"/>
    </location>
</feature>
<dbReference type="RefSeq" id="WP_344178098.1">
    <property type="nucleotide sequence ID" value="NZ_BAAANC010000002.1"/>
</dbReference>
<evidence type="ECO:0000259" key="1">
    <source>
        <dbReference type="PROSITE" id="PS51186"/>
    </source>
</evidence>
<dbReference type="PANTHER" id="PTHR43138:SF1">
    <property type="entry name" value="N-ACETYLTRANSFERASE ACA1"/>
    <property type="match status" value="1"/>
</dbReference>
<dbReference type="Pfam" id="PF00583">
    <property type="entry name" value="Acetyltransf_1"/>
    <property type="match status" value="1"/>
</dbReference>